<evidence type="ECO:0000313" key="2">
    <source>
        <dbReference type="Proteomes" id="UP000001312"/>
    </source>
</evidence>
<dbReference type="InParanoid" id="A7ERH5"/>
<dbReference type="AlphaFoldDB" id="A7ERH5"/>
<accession>A7ERH5</accession>
<dbReference type="RefSeq" id="XP_001591303.1">
    <property type="nucleotide sequence ID" value="XM_001591253.1"/>
</dbReference>
<dbReference type="Proteomes" id="UP000001312">
    <property type="component" value="Unassembled WGS sequence"/>
</dbReference>
<organism evidence="1 2">
    <name type="scientific">Sclerotinia sclerotiorum (strain ATCC 18683 / 1980 / Ss-1)</name>
    <name type="common">White mold</name>
    <name type="synonym">Whetzelinia sclerotiorum</name>
    <dbReference type="NCBI Taxonomy" id="665079"/>
    <lineage>
        <taxon>Eukaryota</taxon>
        <taxon>Fungi</taxon>
        <taxon>Dikarya</taxon>
        <taxon>Ascomycota</taxon>
        <taxon>Pezizomycotina</taxon>
        <taxon>Leotiomycetes</taxon>
        <taxon>Helotiales</taxon>
        <taxon>Sclerotiniaceae</taxon>
        <taxon>Sclerotinia</taxon>
    </lineage>
</organism>
<evidence type="ECO:0000313" key="1">
    <source>
        <dbReference type="EMBL" id="EDN92067.1"/>
    </source>
</evidence>
<keyword evidence="2" id="KW-1185">Reference proteome</keyword>
<name>A7ERH5_SCLS1</name>
<dbReference type="KEGG" id="ssl:SS1G_07929"/>
<dbReference type="GeneID" id="5487631"/>
<proteinExistence type="predicted"/>
<dbReference type="EMBL" id="CH476630">
    <property type="protein sequence ID" value="EDN92067.1"/>
    <property type="molecule type" value="Genomic_DNA"/>
</dbReference>
<protein>
    <submittedName>
        <fullName evidence="1">Uncharacterized protein</fullName>
    </submittedName>
</protein>
<sequence>MILIEKKNRNKLEDEWRNKIEKKKVVGLVYILLEEKTKSKTGNQSDRSVSHQYEPVGITPVILLA</sequence>
<gene>
    <name evidence="1" type="ORF">SS1G_07929</name>
</gene>
<reference evidence="2" key="1">
    <citation type="journal article" date="2011" name="PLoS Genet.">
        <title>Genomic analysis of the necrotrophic fungal pathogens Sclerotinia sclerotiorum and Botrytis cinerea.</title>
        <authorList>
            <person name="Amselem J."/>
            <person name="Cuomo C.A."/>
            <person name="van Kan J.A."/>
            <person name="Viaud M."/>
            <person name="Benito E.P."/>
            <person name="Couloux A."/>
            <person name="Coutinho P.M."/>
            <person name="de Vries R.P."/>
            <person name="Dyer P.S."/>
            <person name="Fillinger S."/>
            <person name="Fournier E."/>
            <person name="Gout L."/>
            <person name="Hahn M."/>
            <person name="Kohn L."/>
            <person name="Lapalu N."/>
            <person name="Plummer K.M."/>
            <person name="Pradier J.M."/>
            <person name="Quevillon E."/>
            <person name="Sharon A."/>
            <person name="Simon A."/>
            <person name="ten Have A."/>
            <person name="Tudzynski B."/>
            <person name="Tudzynski P."/>
            <person name="Wincker P."/>
            <person name="Andrew M."/>
            <person name="Anthouard V."/>
            <person name="Beever R.E."/>
            <person name="Beffa R."/>
            <person name="Benoit I."/>
            <person name="Bouzid O."/>
            <person name="Brault B."/>
            <person name="Chen Z."/>
            <person name="Choquer M."/>
            <person name="Collemare J."/>
            <person name="Cotton P."/>
            <person name="Danchin E.G."/>
            <person name="Da Silva C."/>
            <person name="Gautier A."/>
            <person name="Giraud C."/>
            <person name="Giraud T."/>
            <person name="Gonzalez C."/>
            <person name="Grossetete S."/>
            <person name="Guldener U."/>
            <person name="Henrissat B."/>
            <person name="Howlett B.J."/>
            <person name="Kodira C."/>
            <person name="Kretschmer M."/>
            <person name="Lappartient A."/>
            <person name="Leroch M."/>
            <person name="Levis C."/>
            <person name="Mauceli E."/>
            <person name="Neuveglise C."/>
            <person name="Oeser B."/>
            <person name="Pearson M."/>
            <person name="Poulain J."/>
            <person name="Poussereau N."/>
            <person name="Quesneville H."/>
            <person name="Rascle C."/>
            <person name="Schumacher J."/>
            <person name="Segurens B."/>
            <person name="Sexton A."/>
            <person name="Silva E."/>
            <person name="Sirven C."/>
            <person name="Soanes D.M."/>
            <person name="Talbot N.J."/>
            <person name="Templeton M."/>
            <person name="Yandava C."/>
            <person name="Yarden O."/>
            <person name="Zeng Q."/>
            <person name="Rollins J.A."/>
            <person name="Lebrun M.H."/>
            <person name="Dickman M."/>
        </authorList>
    </citation>
    <scope>NUCLEOTIDE SEQUENCE [LARGE SCALE GENOMIC DNA]</scope>
    <source>
        <strain evidence="2">ATCC 18683 / 1980 / Ss-1</strain>
    </source>
</reference>